<evidence type="ECO:0000313" key="1">
    <source>
        <dbReference type="EMBL" id="KAI3693973.1"/>
    </source>
</evidence>
<organism evidence="1 2">
    <name type="scientific">Smallanthus sonchifolius</name>
    <dbReference type="NCBI Taxonomy" id="185202"/>
    <lineage>
        <taxon>Eukaryota</taxon>
        <taxon>Viridiplantae</taxon>
        <taxon>Streptophyta</taxon>
        <taxon>Embryophyta</taxon>
        <taxon>Tracheophyta</taxon>
        <taxon>Spermatophyta</taxon>
        <taxon>Magnoliopsida</taxon>
        <taxon>eudicotyledons</taxon>
        <taxon>Gunneridae</taxon>
        <taxon>Pentapetalae</taxon>
        <taxon>asterids</taxon>
        <taxon>campanulids</taxon>
        <taxon>Asterales</taxon>
        <taxon>Asteraceae</taxon>
        <taxon>Asteroideae</taxon>
        <taxon>Heliantheae alliance</taxon>
        <taxon>Millerieae</taxon>
        <taxon>Smallanthus</taxon>
    </lineage>
</organism>
<reference evidence="1 2" key="2">
    <citation type="journal article" date="2022" name="Mol. Ecol. Resour.">
        <title>The genomes of chicory, endive, great burdock and yacon provide insights into Asteraceae paleo-polyploidization history and plant inulin production.</title>
        <authorList>
            <person name="Fan W."/>
            <person name="Wang S."/>
            <person name="Wang H."/>
            <person name="Wang A."/>
            <person name="Jiang F."/>
            <person name="Liu H."/>
            <person name="Zhao H."/>
            <person name="Xu D."/>
            <person name="Zhang Y."/>
        </authorList>
    </citation>
    <scope>NUCLEOTIDE SEQUENCE [LARGE SCALE GENOMIC DNA]</scope>
    <source>
        <strain evidence="2">cv. Yunnan</strain>
        <tissue evidence="1">Leaves</tissue>
    </source>
</reference>
<evidence type="ECO:0000313" key="2">
    <source>
        <dbReference type="Proteomes" id="UP001056120"/>
    </source>
</evidence>
<comment type="caution">
    <text evidence="1">The sequence shown here is derived from an EMBL/GenBank/DDBJ whole genome shotgun (WGS) entry which is preliminary data.</text>
</comment>
<keyword evidence="2" id="KW-1185">Reference proteome</keyword>
<name>A0ACB8Z8Q3_9ASTR</name>
<dbReference type="EMBL" id="CM042043">
    <property type="protein sequence ID" value="KAI3693973.1"/>
    <property type="molecule type" value="Genomic_DNA"/>
</dbReference>
<gene>
    <name evidence="1" type="ORF">L1987_76930</name>
</gene>
<protein>
    <submittedName>
        <fullName evidence="1">Uncharacterized protein</fullName>
    </submittedName>
</protein>
<dbReference type="Proteomes" id="UP001056120">
    <property type="component" value="Linkage Group LG26"/>
</dbReference>
<reference evidence="2" key="1">
    <citation type="journal article" date="2022" name="Mol. Ecol. Resour.">
        <title>The genomes of chicory, endive, great burdock and yacon provide insights into Asteraceae palaeo-polyploidization history and plant inulin production.</title>
        <authorList>
            <person name="Fan W."/>
            <person name="Wang S."/>
            <person name="Wang H."/>
            <person name="Wang A."/>
            <person name="Jiang F."/>
            <person name="Liu H."/>
            <person name="Zhao H."/>
            <person name="Xu D."/>
            <person name="Zhang Y."/>
        </authorList>
    </citation>
    <scope>NUCLEOTIDE SEQUENCE [LARGE SCALE GENOMIC DNA]</scope>
    <source>
        <strain evidence="2">cv. Yunnan</strain>
    </source>
</reference>
<accession>A0ACB8Z8Q3</accession>
<proteinExistence type="predicted"/>
<sequence length="76" mass="8286">MATGCVEQGTIKVGEEVEIMGLMQGSKKTTVTGVEMFKKSLDHGEVGDNVCLLLRGISRTDIQRGQIRCMPLLEAF</sequence>